<reference evidence="2" key="1">
    <citation type="submission" date="2017-05" db="UniProtKB">
        <authorList>
            <consortium name="EnsemblMetazoa"/>
        </authorList>
    </citation>
    <scope>IDENTIFICATION</scope>
</reference>
<dbReference type="STRING" id="400682.A0A1X7U3X2"/>
<evidence type="ECO:0000313" key="2">
    <source>
        <dbReference type="EnsemblMetazoa" id="Aqu2.1.22141_001"/>
    </source>
</evidence>
<accession>A0A1X7U3X2</accession>
<name>A0A1X7U3X2_AMPQE</name>
<dbReference type="InterPro" id="IPR003151">
    <property type="entry name" value="PIK-rel_kinase_FAT"/>
</dbReference>
<dbReference type="EnsemblMetazoa" id="Aqu2.1.22141_001">
    <property type="protein sequence ID" value="Aqu2.1.22141_001"/>
    <property type="gene ID" value="Aqu2.1.22141"/>
</dbReference>
<dbReference type="PANTHER" id="PTHR37079">
    <property type="entry name" value="SERINE/THREONINE-PROTEIN KINASE ATM"/>
    <property type="match status" value="1"/>
</dbReference>
<dbReference type="InterPro" id="IPR038980">
    <property type="entry name" value="ATM_plant"/>
</dbReference>
<dbReference type="SUPFAM" id="SSF48371">
    <property type="entry name" value="ARM repeat"/>
    <property type="match status" value="1"/>
</dbReference>
<dbReference type="AlphaFoldDB" id="A0A1X7U3X2"/>
<dbReference type="Pfam" id="PF02259">
    <property type="entry name" value="FAT"/>
    <property type="match status" value="1"/>
</dbReference>
<dbReference type="GO" id="GO:0004674">
    <property type="term" value="F:protein serine/threonine kinase activity"/>
    <property type="evidence" value="ECO:0007669"/>
    <property type="project" value="InterPro"/>
</dbReference>
<sequence>MAPYVLLNLYSEGSLCPDIRCSLADALVAAVSTDLKGNVLFLTRKRKKKEEDPISVRDALIQFIVDADHSVRLHLARNITVLFPETNTPLEHMNNFNDLKDMLRKSTLVKSNLDEHSSEDESVNRVASMLCTLQSVACSARSCEYHVISLLVTSTGQGHMNSDIVKKVIRRISEYLGYANEICLLEEMLSYLVSQWMNEGTIDGFPYTLLSLDNINEFYRKYYRSVVPHILATDRDSLQSISDATLLSKEDLIKESLPVTMASILKAMAHSDGDEDSKRQAKDTNEYILSVISKETLNTSLKHSLPLLVVELLTRLYVPANSDSALAQYSNVCDPEPIPPHHSLSAISTTLQYLPSCFSSSTDSFISVLAKQKEALQTIALHLNLRIFSTHRVFERKRLLISYSYFSSLVSRELTSGLHGSLPYMVMDIIYSVGRVMHHHGNDESISLICCDTLTNVTKAAIEKCPEVIGRHCHMIINTLLPLTQLPEPKNKPAIALLDYIIENGQIRALQDHLILLDPLPGEGPVKEASSRLDIIKASVNEQSLSREINRFCMVHSGNSIASDSVQGLKSLLHCLKSFHSELQINNPDTSNLILELIHTLLNTARHSPDSSCHVSQCLGEIGCIELQSISAHVVTNGGTRGRGPGGGYVFKQERDKIVASVLESLSVLLSDVSISVVKASSHCLRDVLSTNSGASVLQKLEHSVSQDDNQWFNVLEPFKQNKKKLTENLLTSVSRPLHNFSLLWKPSQDHSSWLRELVCSLITSGGVSDEVLSLVKPVCQVKLSFCESVFPLVVHDILSSNSGEKSIMESLSKQVGDFLTESVSMDPIPHQSINSVINIVMSLRKMPRLRKGGTAWENNFWLDLNFLDIANAAFKCCSYFTSLLYIEIWCNHQGFDASNLTAYPEVQGLLLQVYSQIGEHDGSYGAHLLFSPKEEFTRKLDEHEGRWEELLTYSNWEGMLTGKCNELLDKGCKSLAYYHMLDVYKKETSDSTSQQCYTENIWRLTQWRDTDDMNLLHVGTTDNYHPCLHNLLLTLKHNKKAQFDEFITKGRASIINEMVSTSLESVCNINPHLTRLQTLNELESTFQLVLEPDLSPSVLLSNWKGKLSNMSTDFELVELVLSVRFHALLSVLPYYKRSGGENESLIQSGLLNVLSTKASLAIEAQQYQITLHTCIVCVCVCVL</sequence>
<dbReference type="InterPro" id="IPR016024">
    <property type="entry name" value="ARM-type_fold"/>
</dbReference>
<proteinExistence type="predicted"/>
<dbReference type="InParanoid" id="A0A1X7U3X2"/>
<dbReference type="GO" id="GO:0006974">
    <property type="term" value="P:DNA damage response"/>
    <property type="evidence" value="ECO:0007669"/>
    <property type="project" value="InterPro"/>
</dbReference>
<protein>
    <recommendedName>
        <fullName evidence="1">PIK-related kinase FAT domain-containing protein</fullName>
    </recommendedName>
</protein>
<dbReference type="OrthoDB" id="381190at2759"/>
<evidence type="ECO:0000259" key="1">
    <source>
        <dbReference type="Pfam" id="PF02259"/>
    </source>
</evidence>
<dbReference type="PANTHER" id="PTHR37079:SF4">
    <property type="entry name" value="SERINE_THREONINE-PROTEIN KINASE ATM"/>
    <property type="match status" value="1"/>
</dbReference>
<organism evidence="2">
    <name type="scientific">Amphimedon queenslandica</name>
    <name type="common">Sponge</name>
    <dbReference type="NCBI Taxonomy" id="400682"/>
    <lineage>
        <taxon>Eukaryota</taxon>
        <taxon>Metazoa</taxon>
        <taxon>Porifera</taxon>
        <taxon>Demospongiae</taxon>
        <taxon>Heteroscleromorpha</taxon>
        <taxon>Haplosclerida</taxon>
        <taxon>Niphatidae</taxon>
        <taxon>Amphimedon</taxon>
    </lineage>
</organism>
<feature type="domain" description="PIK-related kinase FAT" evidence="1">
    <location>
        <begin position="998"/>
        <end position="1129"/>
    </location>
</feature>